<gene>
    <name evidence="5" type="ORF">SAMN05192530_102508</name>
</gene>
<reference evidence="5 6" key="1">
    <citation type="submission" date="2016-10" db="EMBL/GenBank/DDBJ databases">
        <authorList>
            <person name="de Groot N.N."/>
        </authorList>
    </citation>
    <scope>NUCLEOTIDE SEQUENCE [LARGE SCALE GENOMIC DNA]</scope>
    <source>
        <strain evidence="6">L7-484,KACC 16230,DSM 25025</strain>
    </source>
</reference>
<dbReference type="PROSITE" id="PS00061">
    <property type="entry name" value="ADH_SHORT"/>
    <property type="match status" value="1"/>
</dbReference>
<dbReference type="InterPro" id="IPR002347">
    <property type="entry name" value="SDR_fam"/>
</dbReference>
<feature type="domain" description="Ketoreductase" evidence="4">
    <location>
        <begin position="9"/>
        <end position="190"/>
    </location>
</feature>
<sequence>MSATRHEPQTVLLTGAAQGLGAAIARDLAEAGARLLLIDRDATGLETVARDCGPETRFAVADLSDAESTLCALRAFGDAVGEIDTLIHNAAILNPIAFERETLEGFRRTLDVGLQAAFLLTQAVWPGMARRGGGMLVYVSSRSGIMGFGDEAAYCAAKHGLEGFSKSMAEAGAPHGIASVTITPGMPMHTPMSERNYAPEMKERWVEPARLVPAFRHLSVERPQGLSGQRLDAWAMSQELAGAP</sequence>
<proteinExistence type="inferred from homology"/>
<dbReference type="PANTHER" id="PTHR44196">
    <property type="entry name" value="DEHYDROGENASE/REDUCTASE SDR FAMILY MEMBER 7B"/>
    <property type="match status" value="1"/>
</dbReference>
<dbReference type="Proteomes" id="UP000198793">
    <property type="component" value="Unassembled WGS sequence"/>
</dbReference>
<evidence type="ECO:0000259" key="4">
    <source>
        <dbReference type="SMART" id="SM00822"/>
    </source>
</evidence>
<evidence type="ECO:0000256" key="3">
    <source>
        <dbReference type="RuleBase" id="RU000363"/>
    </source>
</evidence>
<accession>A0A1H0FGP2</accession>
<evidence type="ECO:0000313" key="5">
    <source>
        <dbReference type="EMBL" id="SDN93766.1"/>
    </source>
</evidence>
<dbReference type="RefSeq" id="WP_090670923.1">
    <property type="nucleotide sequence ID" value="NZ_FNIT01000002.1"/>
</dbReference>
<evidence type="ECO:0000256" key="2">
    <source>
        <dbReference type="ARBA" id="ARBA00023002"/>
    </source>
</evidence>
<dbReference type="EMBL" id="FNIT01000002">
    <property type="protein sequence ID" value="SDN93766.1"/>
    <property type="molecule type" value="Genomic_DNA"/>
</dbReference>
<evidence type="ECO:0000256" key="1">
    <source>
        <dbReference type="ARBA" id="ARBA00006484"/>
    </source>
</evidence>
<dbReference type="Pfam" id="PF00106">
    <property type="entry name" value="adh_short"/>
    <property type="match status" value="1"/>
</dbReference>
<dbReference type="InterPro" id="IPR057326">
    <property type="entry name" value="KR_dom"/>
</dbReference>
<organism evidence="5 6">
    <name type="scientific">Aureimonas jatrophae</name>
    <dbReference type="NCBI Taxonomy" id="1166073"/>
    <lineage>
        <taxon>Bacteria</taxon>
        <taxon>Pseudomonadati</taxon>
        <taxon>Pseudomonadota</taxon>
        <taxon>Alphaproteobacteria</taxon>
        <taxon>Hyphomicrobiales</taxon>
        <taxon>Aurantimonadaceae</taxon>
        <taxon>Aureimonas</taxon>
    </lineage>
</organism>
<dbReference type="GO" id="GO:0016491">
    <property type="term" value="F:oxidoreductase activity"/>
    <property type="evidence" value="ECO:0007669"/>
    <property type="project" value="UniProtKB-KW"/>
</dbReference>
<protein>
    <submittedName>
        <fullName evidence="5">3-hydroxybutyrate dehydrogenase</fullName>
    </submittedName>
</protein>
<dbReference type="PRINTS" id="PR00081">
    <property type="entry name" value="GDHRDH"/>
</dbReference>
<dbReference type="Gene3D" id="3.40.50.720">
    <property type="entry name" value="NAD(P)-binding Rossmann-like Domain"/>
    <property type="match status" value="1"/>
</dbReference>
<keyword evidence="6" id="KW-1185">Reference proteome</keyword>
<dbReference type="SMART" id="SM00822">
    <property type="entry name" value="PKS_KR"/>
    <property type="match status" value="1"/>
</dbReference>
<name>A0A1H0FGP2_9HYPH</name>
<comment type="similarity">
    <text evidence="1 3">Belongs to the short-chain dehydrogenases/reductases (SDR) family.</text>
</comment>
<dbReference type="PRINTS" id="PR00080">
    <property type="entry name" value="SDRFAMILY"/>
</dbReference>
<dbReference type="GO" id="GO:0016020">
    <property type="term" value="C:membrane"/>
    <property type="evidence" value="ECO:0007669"/>
    <property type="project" value="TreeGrafter"/>
</dbReference>
<dbReference type="InterPro" id="IPR036291">
    <property type="entry name" value="NAD(P)-bd_dom_sf"/>
</dbReference>
<dbReference type="OrthoDB" id="9793825at2"/>
<dbReference type="STRING" id="1166073.SAMN05192530_102508"/>
<dbReference type="InterPro" id="IPR020904">
    <property type="entry name" value="Sc_DH/Rdtase_CS"/>
</dbReference>
<dbReference type="SUPFAM" id="SSF51735">
    <property type="entry name" value="NAD(P)-binding Rossmann-fold domains"/>
    <property type="match status" value="1"/>
</dbReference>
<dbReference type="AlphaFoldDB" id="A0A1H0FGP2"/>
<dbReference type="CDD" id="cd05233">
    <property type="entry name" value="SDR_c"/>
    <property type="match status" value="1"/>
</dbReference>
<keyword evidence="2" id="KW-0560">Oxidoreductase</keyword>
<evidence type="ECO:0000313" key="6">
    <source>
        <dbReference type="Proteomes" id="UP000198793"/>
    </source>
</evidence>
<dbReference type="PANTHER" id="PTHR44196:SF1">
    <property type="entry name" value="DEHYDROGENASE_REDUCTASE SDR FAMILY MEMBER 7B"/>
    <property type="match status" value="1"/>
</dbReference>